<evidence type="ECO:0000313" key="3">
    <source>
        <dbReference type="Proteomes" id="UP001150531"/>
    </source>
</evidence>
<reference evidence="2" key="1">
    <citation type="submission" date="2022-05" db="EMBL/GenBank/DDBJ databases">
        <title>Novel Pseudomonas spp. Isolated from a Rainbow Trout Aquaculture Facility.</title>
        <authorList>
            <person name="Testerman T."/>
            <person name="Graf J."/>
        </authorList>
    </citation>
    <scope>NUCLEOTIDE SEQUENCE</scope>
    <source>
        <strain evidence="2">ID386</strain>
    </source>
</reference>
<proteinExistence type="predicted"/>
<feature type="domain" description="DUF4123" evidence="1">
    <location>
        <begin position="31"/>
        <end position="153"/>
    </location>
</feature>
<dbReference type="EMBL" id="JAMDGS010000006">
    <property type="protein sequence ID" value="MDD1124769.1"/>
    <property type="molecule type" value="Genomic_DNA"/>
</dbReference>
<comment type="caution">
    <text evidence="2">The sequence shown here is derived from an EMBL/GenBank/DDBJ whole genome shotgun (WGS) entry which is preliminary data.</text>
</comment>
<dbReference type="InterPro" id="IPR025391">
    <property type="entry name" value="DUF4123"/>
</dbReference>
<name>A0ABT5PLJ0_9PSED</name>
<evidence type="ECO:0000259" key="1">
    <source>
        <dbReference type="Pfam" id="PF13503"/>
    </source>
</evidence>
<sequence>MLPGSPDGSVSMITSIQSPFEQPAATGAMCLILDRSFDPDLLSHLFQGEEQSRPSCIPLFTNTPYAELQPAGPYVVMYSEKRAEASYASKLLEQSNAGCIAWLSDPALLDQGIEHWRSLLTVKTDEAPQQMMRFYEPRWLEPLLLSLSDAEKAQFIGPFSGIAWRNEIGWRYYAKSPQSASMETQAPGWLYLSQERQALIEQGRLKVIATRFADDYQEVLPTEDAVEFVHRQLLAGQDMGYEQMADQERWLRVAIQRGDSFWDHSPAAELLARDDVALGDKLMQLESL</sequence>
<protein>
    <submittedName>
        <fullName evidence="2">DUF4123 domain-containing protein</fullName>
    </submittedName>
</protein>
<organism evidence="2 3">
    <name type="scientific">Pseudomonas aphyarum</name>
    <dbReference type="NCBI Taxonomy" id="2942629"/>
    <lineage>
        <taxon>Bacteria</taxon>
        <taxon>Pseudomonadati</taxon>
        <taxon>Pseudomonadota</taxon>
        <taxon>Gammaproteobacteria</taxon>
        <taxon>Pseudomonadales</taxon>
        <taxon>Pseudomonadaceae</taxon>
        <taxon>Pseudomonas</taxon>
    </lineage>
</organism>
<evidence type="ECO:0000313" key="2">
    <source>
        <dbReference type="EMBL" id="MDD1124769.1"/>
    </source>
</evidence>
<gene>
    <name evidence="2" type="ORF">M5G18_09210</name>
</gene>
<dbReference type="Pfam" id="PF13503">
    <property type="entry name" value="DUF4123"/>
    <property type="match status" value="1"/>
</dbReference>
<dbReference type="RefSeq" id="WP_273899721.1">
    <property type="nucleotide sequence ID" value="NZ_JAMDGS010000006.1"/>
</dbReference>
<keyword evidence="3" id="KW-1185">Reference proteome</keyword>
<dbReference type="Proteomes" id="UP001150531">
    <property type="component" value="Unassembled WGS sequence"/>
</dbReference>
<accession>A0ABT5PLJ0</accession>